<dbReference type="Gene3D" id="6.10.340.10">
    <property type="match status" value="1"/>
</dbReference>
<dbReference type="GO" id="GO:0016020">
    <property type="term" value="C:membrane"/>
    <property type="evidence" value="ECO:0007669"/>
    <property type="project" value="InterPro"/>
</dbReference>
<evidence type="ECO:0000256" key="1">
    <source>
        <dbReference type="SAM" id="Phobius"/>
    </source>
</evidence>
<protein>
    <submittedName>
        <fullName evidence="3">Histidine kinase HAMP region domain protein</fullName>
    </submittedName>
</protein>
<dbReference type="CDD" id="cd06225">
    <property type="entry name" value="HAMP"/>
    <property type="match status" value="1"/>
</dbReference>
<dbReference type="InterPro" id="IPR003660">
    <property type="entry name" value="HAMP_dom"/>
</dbReference>
<organism evidence="3 4">
    <name type="scientific">Thermodesulfatator indicus (strain DSM 15286 / JCM 11887 / CIR29812)</name>
    <dbReference type="NCBI Taxonomy" id="667014"/>
    <lineage>
        <taxon>Bacteria</taxon>
        <taxon>Pseudomonadati</taxon>
        <taxon>Thermodesulfobacteriota</taxon>
        <taxon>Thermodesulfobacteria</taxon>
        <taxon>Thermodesulfobacteriales</taxon>
        <taxon>Thermodesulfatatoraceae</taxon>
        <taxon>Thermodesulfatator</taxon>
    </lineage>
</organism>
<evidence type="ECO:0000313" key="3">
    <source>
        <dbReference type="EMBL" id="AEH44125.1"/>
    </source>
</evidence>
<keyword evidence="1" id="KW-1133">Transmembrane helix</keyword>
<keyword evidence="1" id="KW-0472">Membrane</keyword>
<feature type="transmembrane region" description="Helical" evidence="1">
    <location>
        <begin position="189"/>
        <end position="206"/>
    </location>
</feature>
<reference evidence="3 4" key="2">
    <citation type="journal article" date="2012" name="Stand. Genomic Sci.">
        <title>Complete genome sequence of the thermophilic sulfate-reducing ocean bacterium Thermodesulfatator indicus type strain (CIR29812(T)).</title>
        <authorList>
            <person name="Anderson I."/>
            <person name="Saunders E."/>
            <person name="Lapidus A."/>
            <person name="Nolan M."/>
            <person name="Lucas S."/>
            <person name="Tice H."/>
            <person name="Del Rio T.G."/>
            <person name="Cheng J.F."/>
            <person name="Han C."/>
            <person name="Tapia R."/>
            <person name="Goodwin L.A."/>
            <person name="Pitluck S."/>
            <person name="Liolios K."/>
            <person name="Mavromatis K."/>
            <person name="Pagani I."/>
            <person name="Ivanova N."/>
            <person name="Mikhailova N."/>
            <person name="Pati A."/>
            <person name="Chen A."/>
            <person name="Palaniappan K."/>
            <person name="Land M."/>
            <person name="Hauser L."/>
            <person name="Jeffries C.D."/>
            <person name="Chang Y.J."/>
            <person name="Brambilla E.M."/>
            <person name="Rohde M."/>
            <person name="Spring S."/>
            <person name="Goker M."/>
            <person name="Detter J.C."/>
            <person name="Woyke T."/>
            <person name="Bristow J."/>
            <person name="Eisen J.A."/>
            <person name="Markowitz V."/>
            <person name="Hugenholtz P."/>
            <person name="Kyrpides N.C."/>
            <person name="Klenk H.P."/>
        </authorList>
    </citation>
    <scope>NUCLEOTIDE SEQUENCE [LARGE SCALE GENOMIC DNA]</scope>
    <source>
        <strain evidence="4">DSM 15286 / JCM 11887 / CIR29812</strain>
    </source>
</reference>
<dbReference type="EMBL" id="CP002683">
    <property type="protein sequence ID" value="AEH44125.1"/>
    <property type="molecule type" value="Genomic_DNA"/>
</dbReference>
<keyword evidence="1" id="KW-0812">Transmembrane</keyword>
<dbReference type="InParanoid" id="F8A9H8"/>
<dbReference type="HOGENOM" id="CLU_841814_0_0_0"/>
<dbReference type="KEGG" id="tid:Thein_0240"/>
<feature type="transmembrane region" description="Helical" evidence="1">
    <location>
        <begin position="12"/>
        <end position="34"/>
    </location>
</feature>
<feature type="domain" description="HAMP" evidence="2">
    <location>
        <begin position="208"/>
        <end position="266"/>
    </location>
</feature>
<evidence type="ECO:0000313" key="4">
    <source>
        <dbReference type="Proteomes" id="UP000006793"/>
    </source>
</evidence>
<accession>F8A9H8</accession>
<keyword evidence="3" id="KW-0808">Transferase</keyword>
<dbReference type="AlphaFoldDB" id="F8A9H8"/>
<dbReference type="eggNOG" id="COG2770">
    <property type="taxonomic scope" value="Bacteria"/>
</dbReference>
<dbReference type="GO" id="GO:0007165">
    <property type="term" value="P:signal transduction"/>
    <property type="evidence" value="ECO:0007669"/>
    <property type="project" value="InterPro"/>
</dbReference>
<gene>
    <name evidence="3" type="ordered locus">Thein_0240</name>
</gene>
<dbReference type="GO" id="GO:0016301">
    <property type="term" value="F:kinase activity"/>
    <property type="evidence" value="ECO:0007669"/>
    <property type="project" value="UniProtKB-KW"/>
</dbReference>
<name>F8A9H8_THEID</name>
<dbReference type="STRING" id="667014.Thein_0240"/>
<reference evidence="4" key="1">
    <citation type="submission" date="2011-04" db="EMBL/GenBank/DDBJ databases">
        <title>The complete genome of Thermodesulfatator indicus DSM 15286.</title>
        <authorList>
            <person name="Lucas S."/>
            <person name="Copeland A."/>
            <person name="Lapidus A."/>
            <person name="Bruce D."/>
            <person name="Goodwin L."/>
            <person name="Pitluck S."/>
            <person name="Peters L."/>
            <person name="Kyrpides N."/>
            <person name="Mavromatis K."/>
            <person name="Pagani I."/>
            <person name="Ivanova N."/>
            <person name="Saunders L."/>
            <person name="Detter J.C."/>
            <person name="Tapia R."/>
            <person name="Han C."/>
            <person name="Land M."/>
            <person name="Hauser L."/>
            <person name="Markowitz V."/>
            <person name="Cheng J.-F."/>
            <person name="Hugenholtz P."/>
            <person name="Woyke T."/>
            <person name="Wu D."/>
            <person name="Spring S."/>
            <person name="Schroeder M."/>
            <person name="Brambilla E."/>
            <person name="Klenk H.-P."/>
            <person name="Eisen J.A."/>
        </authorList>
    </citation>
    <scope>NUCLEOTIDE SEQUENCE [LARGE SCALE GENOMIC DNA]</scope>
    <source>
        <strain evidence="4">DSM 15286 / JCM 11887 / CIR29812</strain>
    </source>
</reference>
<dbReference type="PROSITE" id="PS50885">
    <property type="entry name" value="HAMP"/>
    <property type="match status" value="1"/>
</dbReference>
<keyword evidence="3" id="KW-0418">Kinase</keyword>
<proteinExistence type="predicted"/>
<evidence type="ECO:0000259" key="2">
    <source>
        <dbReference type="PROSITE" id="PS50885"/>
    </source>
</evidence>
<sequence>MIMRKDRRFSLADKVALFFIMVFVFGAAGLYYNLTRLQKTELLMSSRVMANMINSLISASSELKGLWVADKKDLKAVATVYGITPNGSQVDLYRIHDPEFMYFVSKLINDPKAKINLDFKSVPPSSETWSLKDGVFVYKKPVLVSKACVSCHQANKGAPSLRLGEAAGAISIKFYDQNLWTLLGQSMSLYAPAVFLLVTLILYVLVRFELIKPLSELTQKVHEMSLGNLDVDLGVKGLAEENSRDEIVKLAISIERLRRSQKTMEKMLDDDSLML</sequence>
<keyword evidence="4" id="KW-1185">Reference proteome</keyword>
<dbReference type="OrthoDB" id="9779295at2"/>
<dbReference type="Proteomes" id="UP000006793">
    <property type="component" value="Chromosome"/>
</dbReference>
<dbReference type="PaxDb" id="667014-Thein_0240"/>